<proteinExistence type="predicted"/>
<protein>
    <submittedName>
        <fullName evidence="2">Uncharacterized protein</fullName>
    </submittedName>
</protein>
<name>A0A915IG06_ROMCU</name>
<dbReference type="WBParaSite" id="nRc.2.0.1.t13126-RA">
    <property type="protein sequence ID" value="nRc.2.0.1.t13126-RA"/>
    <property type="gene ID" value="nRc.2.0.1.g13126"/>
</dbReference>
<keyword evidence="1" id="KW-1185">Reference proteome</keyword>
<sequence length="74" mass="8698">MTASIEFPIIENPYTPKMPIKLPLDENWSIKNQEALKQDGRIPEKFSRNSRWIKALQQKVSRKYLFFGIVPIAH</sequence>
<accession>A0A915IG06</accession>
<dbReference type="Proteomes" id="UP000887565">
    <property type="component" value="Unplaced"/>
</dbReference>
<dbReference type="AlphaFoldDB" id="A0A915IG06"/>
<organism evidence="1 2">
    <name type="scientific">Romanomermis culicivorax</name>
    <name type="common">Nematode worm</name>
    <dbReference type="NCBI Taxonomy" id="13658"/>
    <lineage>
        <taxon>Eukaryota</taxon>
        <taxon>Metazoa</taxon>
        <taxon>Ecdysozoa</taxon>
        <taxon>Nematoda</taxon>
        <taxon>Enoplea</taxon>
        <taxon>Dorylaimia</taxon>
        <taxon>Mermithida</taxon>
        <taxon>Mermithoidea</taxon>
        <taxon>Mermithidae</taxon>
        <taxon>Romanomermis</taxon>
    </lineage>
</organism>
<reference evidence="2" key="1">
    <citation type="submission" date="2022-11" db="UniProtKB">
        <authorList>
            <consortium name="WormBaseParasite"/>
        </authorList>
    </citation>
    <scope>IDENTIFICATION</scope>
</reference>
<evidence type="ECO:0000313" key="2">
    <source>
        <dbReference type="WBParaSite" id="nRc.2.0.1.t13126-RA"/>
    </source>
</evidence>
<evidence type="ECO:0000313" key="1">
    <source>
        <dbReference type="Proteomes" id="UP000887565"/>
    </source>
</evidence>